<gene>
    <name evidence="2" type="ORF">Rhopal_004267-T1</name>
</gene>
<keyword evidence="3" id="KW-1185">Reference proteome</keyword>
<dbReference type="Proteomes" id="UP001342314">
    <property type="component" value="Unassembled WGS sequence"/>
</dbReference>
<dbReference type="SUPFAM" id="SSF56112">
    <property type="entry name" value="Protein kinase-like (PK-like)"/>
    <property type="match status" value="1"/>
</dbReference>
<accession>A0AAV5GPR8</accession>
<sequence>MSSVAPPPAFFCRHDSPPLQGNRHYIRAFTELSRRLGVPIDRYPAKIGGSGSGLNLEPASEPLFEIRNVKPLTRVLPMNGYPEMVFNATELEFHKRDDKQERDKSLELRPLPEPRDDDIDDDDSRLLSYTSKQGLVDSIMYLLNLRAGKVMSAAVGEQAFFVRPTDVVSATDIAAALVSLQPPRMPIKVELCTVLTDDDFMTIIAEMKSSDGEIEFQWPQVPTDAEKPELSSDDWGAFRNGEKMRGNWSHKYDTILFQLYAQIIAAKDVSGGLDALQLDRTCGLLTNGRKWIIMGEKDGVAYIAPYVLDGNEHAVAAVVVALFLGAMTPSRQGEHAEPGGDEPPAKKRKGAKRVIRSLLDDMVPRGAAVSQSAFTVKDPPTLTFRLWSKFRPSVVFIYRSTDKQYALKHVERVKMSSRVGELDGYAATDEILCEAKALEHLEASAPALSGVLFPPYLGLWTSAGDRTLFGLMTTWFGEPVEPCSLEYLHSLDPMGALNQLHSLGVAHGDIHGANLRLVSSSLSPTTPSPPSIAQAAELLPLSRQDKIAFLDFGRSRLEKDLTPSQWETAKAEDRHALRTTLTP</sequence>
<proteinExistence type="predicted"/>
<organism evidence="2 3">
    <name type="scientific">Rhodotorula paludigena</name>
    <dbReference type="NCBI Taxonomy" id="86838"/>
    <lineage>
        <taxon>Eukaryota</taxon>
        <taxon>Fungi</taxon>
        <taxon>Dikarya</taxon>
        <taxon>Basidiomycota</taxon>
        <taxon>Pucciniomycotina</taxon>
        <taxon>Microbotryomycetes</taxon>
        <taxon>Sporidiobolales</taxon>
        <taxon>Sporidiobolaceae</taxon>
        <taxon>Rhodotorula</taxon>
    </lineage>
</organism>
<evidence type="ECO:0000256" key="1">
    <source>
        <dbReference type="SAM" id="MobiDB-lite"/>
    </source>
</evidence>
<dbReference type="InterPro" id="IPR011009">
    <property type="entry name" value="Kinase-like_dom_sf"/>
</dbReference>
<dbReference type="AlphaFoldDB" id="A0AAV5GPR8"/>
<name>A0AAV5GPR8_9BASI</name>
<evidence type="ECO:0008006" key="4">
    <source>
        <dbReference type="Google" id="ProtNLM"/>
    </source>
</evidence>
<feature type="region of interest" description="Disordered" evidence="1">
    <location>
        <begin position="96"/>
        <end position="124"/>
    </location>
</feature>
<evidence type="ECO:0000313" key="2">
    <source>
        <dbReference type="EMBL" id="GJN91249.1"/>
    </source>
</evidence>
<protein>
    <recommendedName>
        <fullName evidence="4">Protein kinase domain-containing protein</fullName>
    </recommendedName>
</protein>
<dbReference type="EMBL" id="BQKY01000008">
    <property type="protein sequence ID" value="GJN91249.1"/>
    <property type="molecule type" value="Genomic_DNA"/>
</dbReference>
<evidence type="ECO:0000313" key="3">
    <source>
        <dbReference type="Proteomes" id="UP001342314"/>
    </source>
</evidence>
<comment type="caution">
    <text evidence="2">The sequence shown here is derived from an EMBL/GenBank/DDBJ whole genome shotgun (WGS) entry which is preliminary data.</text>
</comment>
<feature type="compositionally biased region" description="Basic and acidic residues" evidence="1">
    <location>
        <begin position="96"/>
        <end position="114"/>
    </location>
</feature>
<reference evidence="2 3" key="1">
    <citation type="submission" date="2021-12" db="EMBL/GenBank/DDBJ databases">
        <title>High titer production of polyol ester of fatty acids by Rhodotorula paludigena BS15 towards product separation-free biomass refinery.</title>
        <authorList>
            <person name="Mano J."/>
            <person name="Ono H."/>
            <person name="Tanaka T."/>
            <person name="Naito K."/>
            <person name="Sushida H."/>
            <person name="Ike M."/>
            <person name="Tokuyasu K."/>
            <person name="Kitaoka M."/>
        </authorList>
    </citation>
    <scope>NUCLEOTIDE SEQUENCE [LARGE SCALE GENOMIC DNA]</scope>
    <source>
        <strain evidence="2 3">BS15</strain>
    </source>
</reference>